<sequence>MSNKISRRTFLKCTGASAAALGAAAMLGGCGSSTSDAIEVKVGDKVSNWNNLGVQLTSVFTMSTTPDLPDHEYVAVLITAVNRSGATTFNIGAQNLAELDAAYPLDNEATKIDVARQYFHALAASTTDFTATCDGAEAEVGAYIQLYNADAQSFSESTNLPPQGSGYIELICCVPTGWQKLNVTFVPTFVANKSLTFTLSSSDIAQA</sequence>
<organism evidence="1 2">
    <name type="scientific">Faecalibacterium butyricigenerans</name>
    <dbReference type="NCBI Taxonomy" id="1851427"/>
    <lineage>
        <taxon>Bacteria</taxon>
        <taxon>Bacillati</taxon>
        <taxon>Bacillota</taxon>
        <taxon>Clostridia</taxon>
        <taxon>Eubacteriales</taxon>
        <taxon>Oscillospiraceae</taxon>
        <taxon>Faecalibacterium</taxon>
    </lineage>
</organism>
<dbReference type="EMBL" id="JAJEQL010000008">
    <property type="protein sequence ID" value="MCC2199115.1"/>
    <property type="molecule type" value="Genomic_DNA"/>
</dbReference>
<dbReference type="InterPro" id="IPR006311">
    <property type="entry name" value="TAT_signal"/>
</dbReference>
<dbReference type="Proteomes" id="UP001430637">
    <property type="component" value="Unassembled WGS sequence"/>
</dbReference>
<accession>A0ABS8F7A4</accession>
<proteinExistence type="predicted"/>
<evidence type="ECO:0000313" key="2">
    <source>
        <dbReference type="Proteomes" id="UP001430637"/>
    </source>
</evidence>
<dbReference type="NCBIfam" id="TIGR01409">
    <property type="entry name" value="TAT_signal_seq"/>
    <property type="match status" value="1"/>
</dbReference>
<protein>
    <submittedName>
        <fullName evidence="1">Twin-arginine translocation signal domain-containing protein</fullName>
    </submittedName>
</protein>
<reference evidence="1" key="1">
    <citation type="submission" date="2021-10" db="EMBL/GenBank/DDBJ databases">
        <title>Anaerobic single-cell dispensing facilitates the cultivation of human gut bacteria.</title>
        <authorList>
            <person name="Afrizal A."/>
        </authorList>
    </citation>
    <scope>NUCLEOTIDE SEQUENCE</scope>
    <source>
        <strain evidence="1">CLA-AA-H233</strain>
    </source>
</reference>
<dbReference type="InterPro" id="IPR019546">
    <property type="entry name" value="TAT_signal_bac_arc"/>
</dbReference>
<dbReference type="RefSeq" id="WP_227620695.1">
    <property type="nucleotide sequence ID" value="NZ_JAJEQL010000008.1"/>
</dbReference>
<dbReference type="PROSITE" id="PS51318">
    <property type="entry name" value="TAT"/>
    <property type="match status" value="1"/>
</dbReference>
<gene>
    <name evidence="1" type="ORF">LKD23_04985</name>
</gene>
<dbReference type="PROSITE" id="PS51257">
    <property type="entry name" value="PROKAR_LIPOPROTEIN"/>
    <property type="match status" value="1"/>
</dbReference>
<evidence type="ECO:0000313" key="1">
    <source>
        <dbReference type="EMBL" id="MCC2199115.1"/>
    </source>
</evidence>
<name>A0ABS8F7A4_9FIRM</name>
<keyword evidence="2" id="KW-1185">Reference proteome</keyword>
<comment type="caution">
    <text evidence="1">The sequence shown here is derived from an EMBL/GenBank/DDBJ whole genome shotgun (WGS) entry which is preliminary data.</text>
</comment>